<dbReference type="Pfam" id="PF01556">
    <property type="entry name" value="DnaJ_C"/>
    <property type="match status" value="1"/>
</dbReference>
<dbReference type="KEGG" id="phet:94291958"/>
<dbReference type="GO" id="GO:0042026">
    <property type="term" value="P:protein refolding"/>
    <property type="evidence" value="ECO:0007669"/>
    <property type="project" value="TreeGrafter"/>
</dbReference>
<dbReference type="Gene3D" id="2.60.260.20">
    <property type="entry name" value="Urease metallochaperone UreE, N-terminal domain"/>
    <property type="match status" value="2"/>
</dbReference>
<dbReference type="FunFam" id="2.10.230.10:FF:000015">
    <property type="entry name" value="Chaperone protein DNAJ-like protein"/>
    <property type="match status" value="1"/>
</dbReference>
<dbReference type="PROSITE" id="PS51188">
    <property type="entry name" value="ZF_CR"/>
    <property type="match status" value="1"/>
</dbReference>
<dbReference type="GO" id="GO:0031072">
    <property type="term" value="F:heat shock protein binding"/>
    <property type="evidence" value="ECO:0007669"/>
    <property type="project" value="InterPro"/>
</dbReference>
<dbReference type="Pfam" id="PF00684">
    <property type="entry name" value="DnaJ_CXXCXGXG"/>
    <property type="match status" value="1"/>
</dbReference>
<keyword evidence="5" id="KW-1185">Reference proteome</keyword>
<dbReference type="InterPro" id="IPR008971">
    <property type="entry name" value="HSP40/DnaJ_pept-bd"/>
</dbReference>
<protein>
    <recommendedName>
        <fullName evidence="3">CR-type domain-containing protein</fullName>
    </recommendedName>
</protein>
<dbReference type="InterPro" id="IPR002939">
    <property type="entry name" value="DnaJ_C"/>
</dbReference>
<dbReference type="GO" id="GO:0005737">
    <property type="term" value="C:cytoplasm"/>
    <property type="evidence" value="ECO:0007669"/>
    <property type="project" value="TreeGrafter"/>
</dbReference>
<evidence type="ECO:0000313" key="4">
    <source>
        <dbReference type="EMBL" id="KAG5506425.1"/>
    </source>
</evidence>
<dbReference type="OrthoDB" id="10256793at2759"/>
<feature type="zinc finger region" description="CR-type" evidence="1">
    <location>
        <begin position="260"/>
        <end position="338"/>
    </location>
</feature>
<evidence type="ECO:0000313" key="5">
    <source>
        <dbReference type="Proteomes" id="UP000674318"/>
    </source>
</evidence>
<dbReference type="InterPro" id="IPR001305">
    <property type="entry name" value="HSP_DnaJ_Cys-rich_dom"/>
</dbReference>
<reference evidence="4 5" key="1">
    <citation type="submission" date="2021-02" db="EMBL/GenBank/DDBJ databases">
        <title>Porcisia hertigi Genome sequencing and assembly.</title>
        <authorList>
            <person name="Almutairi H."/>
            <person name="Gatherer D."/>
        </authorList>
    </citation>
    <scope>NUCLEOTIDE SEQUENCE [LARGE SCALE GENOMIC DNA]</scope>
    <source>
        <strain evidence="4 5">C119</strain>
    </source>
</reference>
<dbReference type="EMBL" id="JAFJZO010000020">
    <property type="protein sequence ID" value="KAG5506425.1"/>
    <property type="molecule type" value="Genomic_DNA"/>
</dbReference>
<sequence>MFVSKGIRRWGSSSSSRGGGRGTSALVGPCLRNAGSRALGHTLFVQRRRFQVIQRGHDRPQESLFDKLGFAKDTEARRVRRSTTELQQALLRRVEELKDPLNDPADKKRLAELKDAYTRLQDRNFHSNYASHYYASNDARLHVLCSGGQVAANFNPEHQQFTYVDHAIDRESISSRVGGSLPRGKPHSSASGASSPGSRELPTTEALRDAFRNATGVGESASCATSSNTTAYNAADAAGALNGNDITHLLRITLEQSLIGCEVEVELHKNVRCATCRASGRQQLRSPRKCPQCLGRGSTHMPSATYHIERRCLYCGGEGIVPAPPCRVCKGRGVQLRQSVRVPVIVPAGTVTNSLFRLHRHGHDGVRGGHAGDLLVTVLVSEHHCFYRSAERSHELHAMLPLPLSVALLGGRVKAPTLNGFGTVHVPPCVRSGEVLPLDVYGVLGGTTSRATAAATTAPHTIFYHVLVMIPKGDTLSGRQKAALQLYEAHHAHTVTTSEAEVLVESRAPDGVDPRQREFDISEKTASRAQLMESCAELKSLFKHWFNAD</sequence>
<keyword evidence="1" id="KW-0862">Zinc</keyword>
<dbReference type="GeneID" id="94291958"/>
<dbReference type="Proteomes" id="UP000674318">
    <property type="component" value="Unassembled WGS sequence"/>
</dbReference>
<dbReference type="PANTHER" id="PTHR43096">
    <property type="entry name" value="DNAJ HOMOLOG 1, MITOCHONDRIAL-RELATED"/>
    <property type="match status" value="1"/>
</dbReference>
<dbReference type="RefSeq" id="XP_067757587.1">
    <property type="nucleotide sequence ID" value="XM_067901881.1"/>
</dbReference>
<keyword evidence="1" id="KW-0863">Zinc-finger</keyword>
<comment type="caution">
    <text evidence="4">The sequence shown here is derived from an EMBL/GenBank/DDBJ whole genome shotgun (WGS) entry which is preliminary data.</text>
</comment>
<feature type="region of interest" description="Disordered" evidence="2">
    <location>
        <begin position="1"/>
        <end position="23"/>
    </location>
</feature>
<evidence type="ECO:0000256" key="1">
    <source>
        <dbReference type="PROSITE-ProRule" id="PRU00546"/>
    </source>
</evidence>
<feature type="domain" description="CR-type" evidence="3">
    <location>
        <begin position="260"/>
        <end position="338"/>
    </location>
</feature>
<accession>A0A836IWN6</accession>
<keyword evidence="1" id="KW-0479">Metal-binding</keyword>
<proteinExistence type="predicted"/>
<gene>
    <name evidence="4" type="ORF">JKF63_05928</name>
</gene>
<dbReference type="SUPFAM" id="SSF57938">
    <property type="entry name" value="DnaJ/Hsp40 cysteine-rich domain"/>
    <property type="match status" value="1"/>
</dbReference>
<dbReference type="CDD" id="cd10719">
    <property type="entry name" value="DnaJ_zf"/>
    <property type="match status" value="1"/>
</dbReference>
<dbReference type="CDD" id="cd10747">
    <property type="entry name" value="DnaJ_C"/>
    <property type="match status" value="1"/>
</dbReference>
<dbReference type="GO" id="GO:0008270">
    <property type="term" value="F:zinc ion binding"/>
    <property type="evidence" value="ECO:0007669"/>
    <property type="project" value="UniProtKB-KW"/>
</dbReference>
<organism evidence="4 5">
    <name type="scientific">Porcisia hertigi</name>
    <dbReference type="NCBI Taxonomy" id="2761500"/>
    <lineage>
        <taxon>Eukaryota</taxon>
        <taxon>Discoba</taxon>
        <taxon>Euglenozoa</taxon>
        <taxon>Kinetoplastea</taxon>
        <taxon>Metakinetoplastina</taxon>
        <taxon>Trypanosomatida</taxon>
        <taxon>Trypanosomatidae</taxon>
        <taxon>Leishmaniinae</taxon>
        <taxon>Porcisia</taxon>
    </lineage>
</organism>
<evidence type="ECO:0000259" key="3">
    <source>
        <dbReference type="PROSITE" id="PS51188"/>
    </source>
</evidence>
<dbReference type="AlphaFoldDB" id="A0A836IWN6"/>
<name>A0A836IWN6_9TRYP</name>
<dbReference type="SUPFAM" id="SSF49493">
    <property type="entry name" value="HSP40/DnaJ peptide-binding domain"/>
    <property type="match status" value="2"/>
</dbReference>
<feature type="region of interest" description="Disordered" evidence="2">
    <location>
        <begin position="175"/>
        <end position="202"/>
    </location>
</feature>
<evidence type="ECO:0000256" key="2">
    <source>
        <dbReference type="SAM" id="MobiDB-lite"/>
    </source>
</evidence>
<dbReference type="Gene3D" id="2.10.230.10">
    <property type="entry name" value="Heat shock protein DnaJ, cysteine-rich domain"/>
    <property type="match status" value="1"/>
</dbReference>
<dbReference type="PANTHER" id="PTHR43096:SF71">
    <property type="entry name" value="PROTEIN DNAJ, PUTATIVE-RELATED"/>
    <property type="match status" value="1"/>
</dbReference>
<feature type="compositionally biased region" description="Low complexity" evidence="2">
    <location>
        <begin position="188"/>
        <end position="198"/>
    </location>
</feature>
<dbReference type="InterPro" id="IPR036410">
    <property type="entry name" value="HSP_DnaJ_Cys-rich_dom_sf"/>
</dbReference>
<dbReference type="GO" id="GO:0051082">
    <property type="term" value="F:unfolded protein binding"/>
    <property type="evidence" value="ECO:0007669"/>
    <property type="project" value="InterPro"/>
</dbReference>